<comment type="caution">
    <text evidence="4">The sequence shown here is derived from an EMBL/GenBank/DDBJ whole genome shotgun (WGS) entry which is preliminary data.</text>
</comment>
<dbReference type="Pfam" id="PF00106">
    <property type="entry name" value="adh_short"/>
    <property type="match status" value="1"/>
</dbReference>
<evidence type="ECO:0000256" key="2">
    <source>
        <dbReference type="ARBA" id="ARBA00023002"/>
    </source>
</evidence>
<dbReference type="InterPro" id="IPR002347">
    <property type="entry name" value="SDR_fam"/>
</dbReference>
<dbReference type="EMBL" id="JACHNU010000001">
    <property type="protein sequence ID" value="MBB4661560.1"/>
    <property type="molecule type" value="Genomic_DNA"/>
</dbReference>
<dbReference type="RefSeq" id="WP_183339822.1">
    <property type="nucleotide sequence ID" value="NZ_JACHNU010000001.1"/>
</dbReference>
<dbReference type="InterPro" id="IPR036291">
    <property type="entry name" value="NAD(P)-bd_dom_sf"/>
</dbReference>
<dbReference type="GO" id="GO:0016020">
    <property type="term" value="C:membrane"/>
    <property type="evidence" value="ECO:0007669"/>
    <property type="project" value="TreeGrafter"/>
</dbReference>
<evidence type="ECO:0000313" key="4">
    <source>
        <dbReference type="EMBL" id="MBB4661560.1"/>
    </source>
</evidence>
<accession>A0A840IC92</accession>
<dbReference type="GO" id="GO:0016491">
    <property type="term" value="F:oxidoreductase activity"/>
    <property type="evidence" value="ECO:0007669"/>
    <property type="project" value="UniProtKB-KW"/>
</dbReference>
<organism evidence="4 5">
    <name type="scientific">Conexibacter arvalis</name>
    <dbReference type="NCBI Taxonomy" id="912552"/>
    <lineage>
        <taxon>Bacteria</taxon>
        <taxon>Bacillati</taxon>
        <taxon>Actinomycetota</taxon>
        <taxon>Thermoleophilia</taxon>
        <taxon>Solirubrobacterales</taxon>
        <taxon>Conexibacteraceae</taxon>
        <taxon>Conexibacter</taxon>
    </lineage>
</organism>
<dbReference type="SUPFAM" id="SSF51735">
    <property type="entry name" value="NAD(P)-binding Rossmann-fold domains"/>
    <property type="match status" value="1"/>
</dbReference>
<gene>
    <name evidence="4" type="ORF">BDZ31_001133</name>
</gene>
<dbReference type="PRINTS" id="PR00080">
    <property type="entry name" value="SDRFAMILY"/>
</dbReference>
<dbReference type="NCBIfam" id="NF004526">
    <property type="entry name" value="PRK05872.1"/>
    <property type="match status" value="1"/>
</dbReference>
<proteinExistence type="inferred from homology"/>
<name>A0A840IC92_9ACTN</name>
<dbReference type="Gene3D" id="3.40.50.720">
    <property type="entry name" value="NAD(P)-binding Rossmann-like Domain"/>
    <property type="match status" value="1"/>
</dbReference>
<dbReference type="PANTHER" id="PTHR44196">
    <property type="entry name" value="DEHYDROGENASE/REDUCTASE SDR FAMILY MEMBER 7B"/>
    <property type="match status" value="1"/>
</dbReference>
<evidence type="ECO:0000313" key="5">
    <source>
        <dbReference type="Proteomes" id="UP000585272"/>
    </source>
</evidence>
<dbReference type="AlphaFoldDB" id="A0A840IC92"/>
<protein>
    <submittedName>
        <fullName evidence="4">NAD(P)-dependent dehydrogenase (Short-subunit alcohol dehydrogenase family)</fullName>
    </submittedName>
</protein>
<dbReference type="FunFam" id="3.40.50.720:FF:000084">
    <property type="entry name" value="Short-chain dehydrogenase reductase"/>
    <property type="match status" value="1"/>
</dbReference>
<dbReference type="Proteomes" id="UP000585272">
    <property type="component" value="Unassembled WGS sequence"/>
</dbReference>
<keyword evidence="2" id="KW-0560">Oxidoreductase</keyword>
<dbReference type="CDD" id="cd05233">
    <property type="entry name" value="SDR_c"/>
    <property type="match status" value="1"/>
</dbReference>
<reference evidence="4 5" key="1">
    <citation type="submission" date="2020-08" db="EMBL/GenBank/DDBJ databases">
        <title>Genomic Encyclopedia of Archaeal and Bacterial Type Strains, Phase II (KMG-II): from individual species to whole genera.</title>
        <authorList>
            <person name="Goeker M."/>
        </authorList>
    </citation>
    <scope>NUCLEOTIDE SEQUENCE [LARGE SCALE GENOMIC DNA]</scope>
    <source>
        <strain evidence="4 5">DSM 23288</strain>
    </source>
</reference>
<dbReference type="PRINTS" id="PR00081">
    <property type="entry name" value="GDHRDH"/>
</dbReference>
<dbReference type="InterPro" id="IPR020904">
    <property type="entry name" value="Sc_DH/Rdtase_CS"/>
</dbReference>
<evidence type="ECO:0000256" key="3">
    <source>
        <dbReference type="RuleBase" id="RU000363"/>
    </source>
</evidence>
<dbReference type="PROSITE" id="PS00061">
    <property type="entry name" value="ADH_SHORT"/>
    <property type="match status" value="1"/>
</dbReference>
<evidence type="ECO:0000256" key="1">
    <source>
        <dbReference type="ARBA" id="ARBA00006484"/>
    </source>
</evidence>
<dbReference type="PANTHER" id="PTHR44196:SF1">
    <property type="entry name" value="DEHYDROGENASE_REDUCTASE SDR FAMILY MEMBER 7B"/>
    <property type="match status" value="1"/>
</dbReference>
<sequence>MATRRPISGQVVLVTGAARGIGAGTARALAARGAKLALVGLEPDELAKVAAECGPDAAWFEADVTDTAQVEAAVAGAVERFGGIDVVIANAGIATGGTVRSIDPAAWERVVEVNLFGSWRTVRAALPHVIARRGYVLQIASLAAVAHAPFMSAYCASKAGVEALADSLRTEVARHGVDVGVAYFSWIDTDMVRGADERAQFGGMREKIAGPFGKTSSLEECVDGVVDGIERRRRWITVPGWVRAALLFRGPLSPLLDRAGRRDVAPVEDAMLAAIERDGAAAVTAPVGAGGDADSRARAS</sequence>
<keyword evidence="5" id="KW-1185">Reference proteome</keyword>
<comment type="similarity">
    <text evidence="1 3">Belongs to the short-chain dehydrogenases/reductases (SDR) family.</text>
</comment>